<feature type="region of interest" description="Disordered" evidence="3">
    <location>
        <begin position="62"/>
        <end position="106"/>
    </location>
</feature>
<dbReference type="KEGG" id="crq:GCK72_012586"/>
<accession>E3NCC3</accession>
<dbReference type="PROSITE" id="PS00598">
    <property type="entry name" value="CHROMO_1"/>
    <property type="match status" value="1"/>
</dbReference>
<dbReference type="SMART" id="SM00298">
    <property type="entry name" value="CHROMO"/>
    <property type="match status" value="1"/>
</dbReference>
<evidence type="ECO:0000256" key="2">
    <source>
        <dbReference type="ARBA" id="ARBA00023242"/>
    </source>
</evidence>
<feature type="compositionally biased region" description="Low complexity" evidence="3">
    <location>
        <begin position="85"/>
        <end position="100"/>
    </location>
</feature>
<feature type="domain" description="Chromo" evidence="4">
    <location>
        <begin position="16"/>
        <end position="74"/>
    </location>
</feature>
<dbReference type="OrthoDB" id="433924at2759"/>
<dbReference type="CTD" id="9811408"/>
<dbReference type="RefSeq" id="XP_003093944.2">
    <property type="nucleotide sequence ID" value="XM_003093896.2"/>
</dbReference>
<feature type="compositionally biased region" description="Basic and acidic residues" evidence="3">
    <location>
        <begin position="10"/>
        <end position="22"/>
    </location>
</feature>
<dbReference type="Gene3D" id="2.40.50.40">
    <property type="match status" value="1"/>
</dbReference>
<dbReference type="InterPro" id="IPR000953">
    <property type="entry name" value="Chromo/chromo_shadow_dom"/>
</dbReference>
<dbReference type="InterPro" id="IPR016197">
    <property type="entry name" value="Chromo-like_dom_sf"/>
</dbReference>
<dbReference type="InterPro" id="IPR017984">
    <property type="entry name" value="Chromo_dom_subgr"/>
</dbReference>
<dbReference type="InterPro" id="IPR023779">
    <property type="entry name" value="Chromodomain_CS"/>
</dbReference>
<evidence type="ECO:0000313" key="5">
    <source>
        <dbReference type="EMBL" id="EFO92742.1"/>
    </source>
</evidence>
<evidence type="ECO:0000259" key="4">
    <source>
        <dbReference type="PROSITE" id="PS50013"/>
    </source>
</evidence>
<keyword evidence="2" id="KW-0539">Nucleus</keyword>
<reference evidence="5" key="1">
    <citation type="submission" date="2007-07" db="EMBL/GenBank/DDBJ databases">
        <title>PCAP assembly of the Caenorhabditis remanei genome.</title>
        <authorList>
            <consortium name="The Caenorhabditis remanei Sequencing Consortium"/>
            <person name="Wilson R.K."/>
        </authorList>
    </citation>
    <scope>NUCLEOTIDE SEQUENCE [LARGE SCALE GENOMIC DNA]</scope>
    <source>
        <strain evidence="5">PB4641</strain>
    </source>
</reference>
<feature type="region of interest" description="Disordered" evidence="3">
    <location>
        <begin position="1"/>
        <end position="23"/>
    </location>
</feature>
<evidence type="ECO:0000256" key="1">
    <source>
        <dbReference type="ARBA" id="ARBA00004123"/>
    </source>
</evidence>
<dbReference type="eggNOG" id="KOG1911">
    <property type="taxonomic scope" value="Eukaryota"/>
</dbReference>
<dbReference type="OMA" id="GESENTW"/>
<dbReference type="HOGENOM" id="CLU_045874_1_2_1"/>
<dbReference type="InParanoid" id="E3NCC3"/>
<dbReference type="GeneID" id="9811408"/>
<comment type="subcellular location">
    <subcellularLocation>
        <location evidence="1">Nucleus</location>
    </subcellularLocation>
</comment>
<keyword evidence="6" id="KW-1185">Reference proteome</keyword>
<dbReference type="PRINTS" id="PR00504">
    <property type="entry name" value="CHROMODOMAIN"/>
</dbReference>
<dbReference type="STRING" id="31234.E3NCC3"/>
<sequence length="167" mass="18592">MAPKKGAGKKSSEKEYSVEKVVNKRTANRGVEYLIKWRGYPSSENTWEPATHLNCKNLVEEYEKGNAPQPPKASTRPRLAKRGRPASQKPSTSAASAPAPRGDKNALKKIESVKKQHGSLIFICEMGDGSKKRVSLAEAFSRWPSRVFKCFEEVILRLLEEGHSLTP</sequence>
<name>E3NCC3_CAERE</name>
<dbReference type="PROSITE" id="PS50013">
    <property type="entry name" value="CHROMO_2"/>
    <property type="match status" value="1"/>
</dbReference>
<protein>
    <recommendedName>
        <fullName evidence="4">Chromo domain-containing protein</fullName>
    </recommendedName>
</protein>
<dbReference type="CDD" id="cd00024">
    <property type="entry name" value="CD_CSD"/>
    <property type="match status" value="1"/>
</dbReference>
<dbReference type="EMBL" id="DS268595">
    <property type="protein sequence ID" value="EFO92742.1"/>
    <property type="molecule type" value="Genomic_DNA"/>
</dbReference>
<evidence type="ECO:0000256" key="3">
    <source>
        <dbReference type="SAM" id="MobiDB-lite"/>
    </source>
</evidence>
<dbReference type="InterPro" id="IPR023780">
    <property type="entry name" value="Chromo_domain"/>
</dbReference>
<proteinExistence type="predicted"/>
<dbReference type="PANTHER" id="PTHR22812">
    <property type="entry name" value="CHROMOBOX PROTEIN"/>
    <property type="match status" value="1"/>
</dbReference>
<dbReference type="Proteomes" id="UP000008281">
    <property type="component" value="Unassembled WGS sequence"/>
</dbReference>
<gene>
    <name evidence="5" type="ORF">CRE_20549</name>
</gene>
<organism evidence="6">
    <name type="scientific">Caenorhabditis remanei</name>
    <name type="common">Caenorhabditis vulgaris</name>
    <dbReference type="NCBI Taxonomy" id="31234"/>
    <lineage>
        <taxon>Eukaryota</taxon>
        <taxon>Metazoa</taxon>
        <taxon>Ecdysozoa</taxon>
        <taxon>Nematoda</taxon>
        <taxon>Chromadorea</taxon>
        <taxon>Rhabditida</taxon>
        <taxon>Rhabditina</taxon>
        <taxon>Rhabditomorpha</taxon>
        <taxon>Rhabditoidea</taxon>
        <taxon>Rhabditidae</taxon>
        <taxon>Peloderinae</taxon>
        <taxon>Caenorhabditis</taxon>
    </lineage>
</organism>
<dbReference type="GO" id="GO:0005634">
    <property type="term" value="C:nucleus"/>
    <property type="evidence" value="ECO:0007669"/>
    <property type="project" value="UniProtKB-SubCell"/>
</dbReference>
<dbReference type="AlphaFoldDB" id="E3NCC3"/>
<dbReference type="Pfam" id="PF00385">
    <property type="entry name" value="Chromo"/>
    <property type="match status" value="1"/>
</dbReference>
<dbReference type="InterPro" id="IPR051219">
    <property type="entry name" value="Heterochromatin_chromo-domain"/>
</dbReference>
<evidence type="ECO:0000313" key="6">
    <source>
        <dbReference type="Proteomes" id="UP000008281"/>
    </source>
</evidence>
<dbReference type="SUPFAM" id="SSF54160">
    <property type="entry name" value="Chromo domain-like"/>
    <property type="match status" value="1"/>
</dbReference>